<dbReference type="EMBL" id="JAVREL010000006">
    <property type="protein sequence ID" value="MDT0343640.1"/>
    <property type="molecule type" value="Genomic_DNA"/>
</dbReference>
<reference evidence="3" key="1">
    <citation type="submission" date="2023-07" db="EMBL/GenBank/DDBJ databases">
        <title>30 novel species of actinomycetes from the DSMZ collection.</title>
        <authorList>
            <person name="Nouioui I."/>
        </authorList>
    </citation>
    <scope>NUCLEOTIDE SEQUENCE [LARGE SCALE GENOMIC DNA]</scope>
    <source>
        <strain evidence="3">DSM 44938</strain>
    </source>
</reference>
<protein>
    <submittedName>
        <fullName evidence="2">Uncharacterized protein</fullName>
    </submittedName>
</protein>
<evidence type="ECO:0000313" key="3">
    <source>
        <dbReference type="Proteomes" id="UP001183246"/>
    </source>
</evidence>
<proteinExistence type="predicted"/>
<sequence length="165" mass="17759">MHSYPGGASADEALDRVARLPGQLREVRRQIDRYAGERSAEIGIALTEVNSNVQQNSRPNGLFAAEVYMTALENGVFNVDWWNTHNGPNEVNTVDGETDFNDAGLLSSGGCIGDVCQPPLHTPFHPYYGIKSLTNLGGLRPPVGDSSGRRRSRRCPSLCSGSTGA</sequence>
<evidence type="ECO:0000313" key="2">
    <source>
        <dbReference type="EMBL" id="MDT0343640.1"/>
    </source>
</evidence>
<comment type="caution">
    <text evidence="2">The sequence shown here is derived from an EMBL/GenBank/DDBJ whole genome shotgun (WGS) entry which is preliminary data.</text>
</comment>
<dbReference type="Gene3D" id="3.20.20.80">
    <property type="entry name" value="Glycosidases"/>
    <property type="match status" value="1"/>
</dbReference>
<dbReference type="RefSeq" id="WP_311704776.1">
    <property type="nucleotide sequence ID" value="NZ_JAVREL010000006.1"/>
</dbReference>
<dbReference type="Proteomes" id="UP001183246">
    <property type="component" value="Unassembled WGS sequence"/>
</dbReference>
<feature type="compositionally biased region" description="Low complexity" evidence="1">
    <location>
        <begin position="155"/>
        <end position="165"/>
    </location>
</feature>
<organism evidence="2 3">
    <name type="scientific">Streptomyces litchfieldiae</name>
    <dbReference type="NCBI Taxonomy" id="3075543"/>
    <lineage>
        <taxon>Bacteria</taxon>
        <taxon>Bacillati</taxon>
        <taxon>Actinomycetota</taxon>
        <taxon>Actinomycetes</taxon>
        <taxon>Kitasatosporales</taxon>
        <taxon>Streptomycetaceae</taxon>
        <taxon>Streptomyces</taxon>
    </lineage>
</organism>
<evidence type="ECO:0000256" key="1">
    <source>
        <dbReference type="SAM" id="MobiDB-lite"/>
    </source>
</evidence>
<keyword evidence="3" id="KW-1185">Reference proteome</keyword>
<name>A0ABU2MPU8_9ACTN</name>
<feature type="region of interest" description="Disordered" evidence="1">
    <location>
        <begin position="139"/>
        <end position="165"/>
    </location>
</feature>
<accession>A0ABU2MPU8</accession>
<gene>
    <name evidence="2" type="ORF">RM590_13605</name>
</gene>